<dbReference type="EMBL" id="DXFP01000011">
    <property type="protein sequence ID" value="HIX01456.1"/>
    <property type="molecule type" value="Genomic_DNA"/>
</dbReference>
<dbReference type="Gene3D" id="3.40.50.1820">
    <property type="entry name" value="alpha/beta hydrolase"/>
    <property type="match status" value="1"/>
</dbReference>
<dbReference type="InterPro" id="IPR050261">
    <property type="entry name" value="FrsA_esterase"/>
</dbReference>
<protein>
    <submittedName>
        <fullName evidence="3">Alpha/beta fold hydrolase</fullName>
    </submittedName>
</protein>
<comment type="caution">
    <text evidence="3">The sequence shown here is derived from an EMBL/GenBank/DDBJ whole genome shotgun (WGS) entry which is preliminary data.</text>
</comment>
<keyword evidence="1 3" id="KW-0378">Hydrolase</keyword>
<reference evidence="3" key="1">
    <citation type="journal article" date="2021" name="PeerJ">
        <title>Extensive microbial diversity within the chicken gut microbiome revealed by metagenomics and culture.</title>
        <authorList>
            <person name="Gilroy R."/>
            <person name="Ravi A."/>
            <person name="Getino M."/>
            <person name="Pursley I."/>
            <person name="Horton D.L."/>
            <person name="Alikhan N.F."/>
            <person name="Baker D."/>
            <person name="Gharbi K."/>
            <person name="Hall N."/>
            <person name="Watson M."/>
            <person name="Adriaenssens E.M."/>
            <person name="Foster-Nyarko E."/>
            <person name="Jarju S."/>
            <person name="Secka A."/>
            <person name="Antonio M."/>
            <person name="Oren A."/>
            <person name="Chaudhuri R.R."/>
            <person name="La Ragione R."/>
            <person name="Hildebrand F."/>
            <person name="Pallen M.J."/>
        </authorList>
    </citation>
    <scope>NUCLEOTIDE SEQUENCE</scope>
    <source>
        <strain evidence="3">6627</strain>
    </source>
</reference>
<dbReference type="Proteomes" id="UP000823963">
    <property type="component" value="Unassembled WGS sequence"/>
</dbReference>
<evidence type="ECO:0000256" key="1">
    <source>
        <dbReference type="ARBA" id="ARBA00022801"/>
    </source>
</evidence>
<dbReference type="Pfam" id="PF00326">
    <property type="entry name" value="Peptidase_S9"/>
    <property type="match status" value="1"/>
</dbReference>
<accession>A0A9D1UW35</accession>
<evidence type="ECO:0000313" key="4">
    <source>
        <dbReference type="Proteomes" id="UP000823963"/>
    </source>
</evidence>
<evidence type="ECO:0000259" key="2">
    <source>
        <dbReference type="Pfam" id="PF00326"/>
    </source>
</evidence>
<dbReference type="AlphaFoldDB" id="A0A9D1UW35"/>
<feature type="domain" description="Peptidase S9 prolyl oligopeptidase catalytic" evidence="2">
    <location>
        <begin position="87"/>
        <end position="239"/>
    </location>
</feature>
<dbReference type="PANTHER" id="PTHR22946:SF9">
    <property type="entry name" value="POLYKETIDE TRANSFERASE AF380"/>
    <property type="match status" value="1"/>
</dbReference>
<dbReference type="PANTHER" id="PTHR22946">
    <property type="entry name" value="DIENELACTONE HYDROLASE DOMAIN-CONTAINING PROTEIN-RELATED"/>
    <property type="match status" value="1"/>
</dbReference>
<proteinExistence type="predicted"/>
<evidence type="ECO:0000313" key="3">
    <source>
        <dbReference type="EMBL" id="HIX01456.1"/>
    </source>
</evidence>
<dbReference type="GO" id="GO:0052689">
    <property type="term" value="F:carboxylic ester hydrolase activity"/>
    <property type="evidence" value="ECO:0007669"/>
    <property type="project" value="UniProtKB-ARBA"/>
</dbReference>
<sequence length="251" mass="28455">MISIIHKEHEGLPFLEVIEENRIEEPLPLIFFYHGWTGRKENVLTQGYELAKRGFRVVLPEALFHGERAEGPVESHQLQFWQIIEKSIEELPKLVKFYAEEDLIDGDKVAVSGLSMGGITTCAMFTVYPWIKCAVCLEGTPNPVAFAKLLVDNLPGIENVPEDYIHEQLSGLNQIDLSLNPENINNRPLHFWHGTADNMVPYDLTKKFFDEVQGKPYAKNVTMTTTPGAGHKVSFDTTVEMADKFVEYFAD</sequence>
<gene>
    <name evidence="3" type="ORF">H9861_01740</name>
</gene>
<dbReference type="InterPro" id="IPR001375">
    <property type="entry name" value="Peptidase_S9_cat"/>
</dbReference>
<reference evidence="3" key="2">
    <citation type="submission" date="2021-04" db="EMBL/GenBank/DDBJ databases">
        <authorList>
            <person name="Gilroy R."/>
        </authorList>
    </citation>
    <scope>NUCLEOTIDE SEQUENCE</scope>
    <source>
        <strain evidence="3">6627</strain>
    </source>
</reference>
<name>A0A9D1UW35_9LACO</name>
<dbReference type="SUPFAM" id="SSF53474">
    <property type="entry name" value="alpha/beta-Hydrolases"/>
    <property type="match status" value="1"/>
</dbReference>
<organism evidence="3 4">
    <name type="scientific">Candidatus Ligilactobacillus excrementigallinarum</name>
    <dbReference type="NCBI Taxonomy" id="2838641"/>
    <lineage>
        <taxon>Bacteria</taxon>
        <taxon>Bacillati</taxon>
        <taxon>Bacillota</taxon>
        <taxon>Bacilli</taxon>
        <taxon>Lactobacillales</taxon>
        <taxon>Lactobacillaceae</taxon>
        <taxon>Ligilactobacillus</taxon>
    </lineage>
</organism>
<dbReference type="GO" id="GO:0008236">
    <property type="term" value="F:serine-type peptidase activity"/>
    <property type="evidence" value="ECO:0007669"/>
    <property type="project" value="InterPro"/>
</dbReference>
<dbReference type="InterPro" id="IPR029058">
    <property type="entry name" value="AB_hydrolase_fold"/>
</dbReference>
<dbReference type="GO" id="GO:0006508">
    <property type="term" value="P:proteolysis"/>
    <property type="evidence" value="ECO:0007669"/>
    <property type="project" value="InterPro"/>
</dbReference>